<accession>A0ABU2ZUI3</accession>
<keyword evidence="1" id="KW-0732">Signal</keyword>
<evidence type="ECO:0000313" key="2">
    <source>
        <dbReference type="EMBL" id="MDT0596295.1"/>
    </source>
</evidence>
<feature type="chain" id="PRO_5047375924" evidence="1">
    <location>
        <begin position="22"/>
        <end position="148"/>
    </location>
</feature>
<evidence type="ECO:0000256" key="1">
    <source>
        <dbReference type="SAM" id="SignalP"/>
    </source>
</evidence>
<dbReference type="EMBL" id="JAVRHX010000006">
    <property type="protein sequence ID" value="MDT0596295.1"/>
    <property type="molecule type" value="Genomic_DNA"/>
</dbReference>
<feature type="signal peptide" evidence="1">
    <location>
        <begin position="1"/>
        <end position="21"/>
    </location>
</feature>
<organism evidence="2 3">
    <name type="scientific">Glaciecola petra</name>
    <dbReference type="NCBI Taxonomy" id="3075602"/>
    <lineage>
        <taxon>Bacteria</taxon>
        <taxon>Pseudomonadati</taxon>
        <taxon>Pseudomonadota</taxon>
        <taxon>Gammaproteobacteria</taxon>
        <taxon>Alteromonadales</taxon>
        <taxon>Alteromonadaceae</taxon>
        <taxon>Glaciecola</taxon>
    </lineage>
</organism>
<reference evidence="2 3" key="1">
    <citation type="submission" date="2023-09" db="EMBL/GenBank/DDBJ databases">
        <authorList>
            <person name="Rey-Velasco X."/>
        </authorList>
    </citation>
    <scope>NUCLEOTIDE SEQUENCE [LARGE SCALE GENOMIC DNA]</scope>
    <source>
        <strain evidence="2 3">P117</strain>
    </source>
</reference>
<keyword evidence="3" id="KW-1185">Reference proteome</keyword>
<proteinExistence type="predicted"/>
<name>A0ABU2ZUI3_9ALTE</name>
<dbReference type="RefSeq" id="WP_311369821.1">
    <property type="nucleotide sequence ID" value="NZ_JAVRHX010000006.1"/>
</dbReference>
<comment type="caution">
    <text evidence="2">The sequence shown here is derived from an EMBL/GenBank/DDBJ whole genome shotgun (WGS) entry which is preliminary data.</text>
</comment>
<gene>
    <name evidence="2" type="ORF">RM552_15685</name>
</gene>
<protein>
    <submittedName>
        <fullName evidence="2">Uncharacterized protein</fullName>
    </submittedName>
</protein>
<evidence type="ECO:0000313" key="3">
    <source>
        <dbReference type="Proteomes" id="UP001253545"/>
    </source>
</evidence>
<sequence>MNIKKIVVLASLSILSLPSFAEAGSVEHSGQASKHSVLAITDGVGSITKVSSAVVASPVLVVGGLSLAAGSAVNSAGESLANNAQNVSGHHHGHNKALVITEITITADPAPNVVMQTPTVKKDEKIITHTSEETTVKTKKTTITEAEH</sequence>
<dbReference type="Proteomes" id="UP001253545">
    <property type="component" value="Unassembled WGS sequence"/>
</dbReference>